<keyword evidence="4" id="KW-0808">Transferase</keyword>
<accession>A0A1I1FFC3</accession>
<feature type="region of interest" description="Disordered" evidence="3">
    <location>
        <begin position="1"/>
        <end position="26"/>
    </location>
</feature>
<dbReference type="STRING" id="910347.SAMN05421773_101714"/>
<dbReference type="PANTHER" id="PTHR11786">
    <property type="entry name" value="N-HYDROXYARYLAMINE O-ACETYLTRANSFERASE"/>
    <property type="match status" value="1"/>
</dbReference>
<dbReference type="Proteomes" id="UP000199207">
    <property type="component" value="Unassembled WGS sequence"/>
</dbReference>
<evidence type="ECO:0000256" key="3">
    <source>
        <dbReference type="SAM" id="MobiDB-lite"/>
    </source>
</evidence>
<dbReference type="InterPro" id="IPR038765">
    <property type="entry name" value="Papain-like_cys_pep_sf"/>
</dbReference>
<dbReference type="PANTHER" id="PTHR11786:SF0">
    <property type="entry name" value="ARYLAMINE N-ACETYLTRANSFERASE 4-RELATED"/>
    <property type="match status" value="1"/>
</dbReference>
<evidence type="ECO:0000256" key="1">
    <source>
        <dbReference type="ARBA" id="ARBA00006547"/>
    </source>
</evidence>
<dbReference type="OrthoDB" id="7181050at2"/>
<dbReference type="SUPFAM" id="SSF54001">
    <property type="entry name" value="Cysteine proteinases"/>
    <property type="match status" value="1"/>
</dbReference>
<dbReference type="Gene3D" id="3.30.2140.10">
    <property type="entry name" value="Arylamine N-acetyltransferase"/>
    <property type="match status" value="1"/>
</dbReference>
<evidence type="ECO:0000256" key="2">
    <source>
        <dbReference type="RuleBase" id="RU003452"/>
    </source>
</evidence>
<gene>
    <name evidence="4" type="ORF">SAMN05421773_101714</name>
</gene>
<evidence type="ECO:0000313" key="5">
    <source>
        <dbReference type="Proteomes" id="UP000199207"/>
    </source>
</evidence>
<reference evidence="4 5" key="1">
    <citation type="submission" date="2016-10" db="EMBL/GenBank/DDBJ databases">
        <authorList>
            <person name="de Groot N.N."/>
        </authorList>
    </citation>
    <scope>NUCLEOTIDE SEQUENCE [LARGE SCALE GENOMIC DNA]</scope>
    <source>
        <strain evidence="4 5">CGMCC 4.5739</strain>
    </source>
</reference>
<name>A0A1I1FFC3_9ACTN</name>
<protein>
    <submittedName>
        <fullName evidence="4">N-hydroxyarylamine O-acetyltransferase</fullName>
    </submittedName>
</protein>
<dbReference type="InterPro" id="IPR001447">
    <property type="entry name" value="Arylamine_N-AcTrfase"/>
</dbReference>
<sequence length="297" mass="33192">MSIENLTGGPAEQQAGHPVPSWTAGWGTDELRLDDYLRRIGDTGPLEPTAETLRRLHRAHVAAIAFENIDVALGRGISLHLPDVQRKLVDQGRGGYCFEHNLLFAAVLERLGFPVTRLQARVRRGNRDQIRYRAHAMLVAAAGFQPWLADVGFGDEGLLEPVPLAHEATVKAGGWTWRVVRERDQWVLQSLHPEGWFDLYSLRVEQHFPADFEVANFYTAHSDRSTFTGKLIAMRGSEEARHVLRDRELSSRYPDGRTERTGLTAAEVLTELAGTFGIRLGAEEARLLERRLASAAS</sequence>
<organism evidence="4 5">
    <name type="scientific">Streptomyces aidingensis</name>
    <dbReference type="NCBI Taxonomy" id="910347"/>
    <lineage>
        <taxon>Bacteria</taxon>
        <taxon>Bacillati</taxon>
        <taxon>Actinomycetota</taxon>
        <taxon>Actinomycetes</taxon>
        <taxon>Kitasatosporales</taxon>
        <taxon>Streptomycetaceae</taxon>
        <taxon>Streptomyces</taxon>
    </lineage>
</organism>
<dbReference type="AlphaFoldDB" id="A0A1I1FFC3"/>
<dbReference type="GO" id="GO:0016407">
    <property type="term" value="F:acetyltransferase activity"/>
    <property type="evidence" value="ECO:0007669"/>
    <property type="project" value="InterPro"/>
</dbReference>
<dbReference type="PRINTS" id="PR01543">
    <property type="entry name" value="ANATRNSFRASE"/>
</dbReference>
<dbReference type="Gene3D" id="2.40.128.150">
    <property type="entry name" value="Cysteine proteinases"/>
    <property type="match status" value="1"/>
</dbReference>
<dbReference type="RefSeq" id="WP_093837074.1">
    <property type="nucleotide sequence ID" value="NZ_FOLM01000001.1"/>
</dbReference>
<proteinExistence type="inferred from homology"/>
<dbReference type="Pfam" id="PF00797">
    <property type="entry name" value="Acetyltransf_2"/>
    <property type="match status" value="1"/>
</dbReference>
<comment type="similarity">
    <text evidence="1 2">Belongs to the arylamine N-acetyltransferase family.</text>
</comment>
<keyword evidence="5" id="KW-1185">Reference proteome</keyword>
<dbReference type="EMBL" id="FOLM01000001">
    <property type="protein sequence ID" value="SFB98159.1"/>
    <property type="molecule type" value="Genomic_DNA"/>
</dbReference>
<evidence type="ECO:0000313" key="4">
    <source>
        <dbReference type="EMBL" id="SFB98159.1"/>
    </source>
</evidence>